<dbReference type="Gene3D" id="3.90.1200.10">
    <property type="match status" value="1"/>
</dbReference>
<dbReference type="SUPFAM" id="SSF56112">
    <property type="entry name" value="Protein kinase-like (PK-like)"/>
    <property type="match status" value="1"/>
</dbReference>
<evidence type="ECO:0000313" key="2">
    <source>
        <dbReference type="EMBL" id="CAD5217801.1"/>
    </source>
</evidence>
<feature type="domain" description="CHK kinase-like" evidence="1">
    <location>
        <begin position="131"/>
        <end position="297"/>
    </location>
</feature>
<dbReference type="PANTHER" id="PTHR23020">
    <property type="entry name" value="UNCHARACTERIZED NUCLEAR HORMONE RECEPTOR-RELATED"/>
    <property type="match status" value="1"/>
</dbReference>
<evidence type="ECO:0000259" key="1">
    <source>
        <dbReference type="SMART" id="SM00587"/>
    </source>
</evidence>
<dbReference type="EMBL" id="CAJFDH010000003">
    <property type="protein sequence ID" value="CAD5217801.1"/>
    <property type="molecule type" value="Genomic_DNA"/>
</dbReference>
<dbReference type="Pfam" id="PF07914">
    <property type="entry name" value="DUF1679"/>
    <property type="match status" value="2"/>
</dbReference>
<dbReference type="EMBL" id="CAJFCW020000003">
    <property type="protein sequence ID" value="CAG9108518.1"/>
    <property type="molecule type" value="Genomic_DNA"/>
</dbReference>
<proteinExistence type="predicted"/>
<name>A0A811KR57_9BILA</name>
<dbReference type="SMART" id="SM00587">
    <property type="entry name" value="CHK"/>
    <property type="match status" value="1"/>
</dbReference>
<comment type="caution">
    <text evidence="2">The sequence shown here is derived from an EMBL/GenBank/DDBJ whole genome shotgun (WGS) entry which is preliminary data.</text>
</comment>
<dbReference type="InterPro" id="IPR012877">
    <property type="entry name" value="Dhs-27"/>
</dbReference>
<accession>A0A811KR57</accession>
<evidence type="ECO:0000313" key="3">
    <source>
        <dbReference type="Proteomes" id="UP000614601"/>
    </source>
</evidence>
<dbReference type="InterPro" id="IPR052961">
    <property type="entry name" value="Oxido-Kinase-like_Enzymes"/>
</dbReference>
<dbReference type="OrthoDB" id="5914377at2759"/>
<dbReference type="Proteomes" id="UP000783686">
    <property type="component" value="Unassembled WGS sequence"/>
</dbReference>
<gene>
    <name evidence="2" type="ORF">BOKJ2_LOCUS7274</name>
</gene>
<sequence length="363" mass="41878">MTNTILDTSLTIEFIVQKLWEYEDKDCFKIENLASYKVENDTNPAFMSRIVRVFLKWNTSTGIDTVLLKIPGFQNPGKQEDTSQVDLFLPQAHTKECEFYSYFTKLNDLNLKLPKYYYGHHYSLLHNHGAIIMEDLSKSAKTDNMFPGFTNEQVEAVVVELAKLSAASWKNPGWIQKVGRRIKGAEHFILEYRMEPLFQPDSLDKVSYVEEPYPSGIPPACLHSDLWSANILWKTDPEGNPSSELAAIIDWQMAKAGNPAEDILRLLASNTTVQYRRKNYERILKLYVKTVNEIMQLEFITYEQIYKAYHESMAYESILAVFGAPLYCNMESVTGGPNSKELKEELLWRTQALVEETLNYFQL</sequence>
<dbReference type="InterPro" id="IPR011009">
    <property type="entry name" value="Kinase-like_dom_sf"/>
</dbReference>
<dbReference type="AlphaFoldDB" id="A0A811KR57"/>
<keyword evidence="3" id="KW-1185">Reference proteome</keyword>
<dbReference type="Proteomes" id="UP000614601">
    <property type="component" value="Unassembled WGS sequence"/>
</dbReference>
<protein>
    <recommendedName>
        <fullName evidence="1">CHK kinase-like domain-containing protein</fullName>
    </recommendedName>
</protein>
<dbReference type="PANTHER" id="PTHR23020:SF41">
    <property type="entry name" value="AMINOGLYCOSIDE PHOSPHOTRANSFERASE DOMAIN-CONTAINING PROTEIN"/>
    <property type="match status" value="1"/>
</dbReference>
<dbReference type="InterPro" id="IPR015897">
    <property type="entry name" value="CHK_kinase-like"/>
</dbReference>
<reference evidence="2" key="1">
    <citation type="submission" date="2020-09" db="EMBL/GenBank/DDBJ databases">
        <authorList>
            <person name="Kikuchi T."/>
        </authorList>
    </citation>
    <scope>NUCLEOTIDE SEQUENCE</scope>
    <source>
        <strain evidence="2">SH1</strain>
    </source>
</reference>
<organism evidence="2 3">
    <name type="scientific">Bursaphelenchus okinawaensis</name>
    <dbReference type="NCBI Taxonomy" id="465554"/>
    <lineage>
        <taxon>Eukaryota</taxon>
        <taxon>Metazoa</taxon>
        <taxon>Ecdysozoa</taxon>
        <taxon>Nematoda</taxon>
        <taxon>Chromadorea</taxon>
        <taxon>Rhabditida</taxon>
        <taxon>Tylenchina</taxon>
        <taxon>Tylenchomorpha</taxon>
        <taxon>Aphelenchoidea</taxon>
        <taxon>Aphelenchoididae</taxon>
        <taxon>Bursaphelenchus</taxon>
    </lineage>
</organism>